<organism evidence="1 2">
    <name type="scientific">Seongchinamella sediminis</name>
    <dbReference type="NCBI Taxonomy" id="2283635"/>
    <lineage>
        <taxon>Bacteria</taxon>
        <taxon>Pseudomonadati</taxon>
        <taxon>Pseudomonadota</taxon>
        <taxon>Gammaproteobacteria</taxon>
        <taxon>Cellvibrionales</taxon>
        <taxon>Halieaceae</taxon>
        <taxon>Seongchinamella</taxon>
    </lineage>
</organism>
<protein>
    <recommendedName>
        <fullName evidence="3">Glycosyltransferase</fullName>
    </recommendedName>
</protein>
<dbReference type="Proteomes" id="UP000265509">
    <property type="component" value="Unassembled WGS sequence"/>
</dbReference>
<sequence>MKIIYGIQGTGQGHISRARAMAAALARWPVEVTWLFSGRPREGLFDMEPFGDFEHRRGLSFTTRAGCLRYGETLLDNSVPRFLQEARNLDLSGYDVVVSDYEPVVARAARRQGRRVIGIGHQYAFGPNTPRAGNSWLQEWIMRHFAPVDVPLGLHWYPYDDNVLPPILDLPDLPVARGEHLLVYLPFEDQDAVSRLLQGFPQRRFVQYSAAITDEVRGNVTRRKADIDGFKQHLASSAGVICSSGFELISECLQWRKPVLTNLNIS</sequence>
<keyword evidence="2" id="KW-1185">Reference proteome</keyword>
<evidence type="ECO:0000313" key="2">
    <source>
        <dbReference type="Proteomes" id="UP000265509"/>
    </source>
</evidence>
<dbReference type="AlphaFoldDB" id="A0A3L7E409"/>
<evidence type="ECO:0008006" key="3">
    <source>
        <dbReference type="Google" id="ProtNLM"/>
    </source>
</evidence>
<reference evidence="1 2" key="1">
    <citation type="submission" date="2018-07" db="EMBL/GenBank/DDBJ databases">
        <title>Halioglobus sp. genome submission.</title>
        <authorList>
            <person name="Ye M.-Q."/>
            <person name="Du Z.-J."/>
        </authorList>
    </citation>
    <scope>NUCLEOTIDE SEQUENCE [LARGE SCALE GENOMIC DNA]</scope>
    <source>
        <strain evidence="1 2">U0301</strain>
    </source>
</reference>
<dbReference type="RefSeq" id="WP_117952738.1">
    <property type="nucleotide sequence ID" value="NZ_QRAN01000002.1"/>
</dbReference>
<proteinExistence type="predicted"/>
<comment type="caution">
    <text evidence="1">The sequence shown here is derived from an EMBL/GenBank/DDBJ whole genome shotgun (WGS) entry which is preliminary data.</text>
</comment>
<dbReference type="EMBL" id="QRAN01000002">
    <property type="protein sequence ID" value="RLQ23560.1"/>
    <property type="molecule type" value="Genomic_DNA"/>
</dbReference>
<dbReference type="Pfam" id="PF13528">
    <property type="entry name" value="Glyco_trans_1_3"/>
    <property type="match status" value="1"/>
</dbReference>
<accession>A0A3L7E409</accession>
<gene>
    <name evidence="1" type="ORF">DWB85_03145</name>
</gene>
<evidence type="ECO:0000313" key="1">
    <source>
        <dbReference type="EMBL" id="RLQ23560.1"/>
    </source>
</evidence>
<name>A0A3L7E409_9GAMM</name>
<dbReference type="OrthoDB" id="9793805at2"/>
<dbReference type="SUPFAM" id="SSF53756">
    <property type="entry name" value="UDP-Glycosyltransferase/glycogen phosphorylase"/>
    <property type="match status" value="1"/>
</dbReference>